<dbReference type="Pfam" id="PF01529">
    <property type="entry name" value="DHHC"/>
    <property type="match status" value="1"/>
</dbReference>
<reference evidence="14" key="2">
    <citation type="submission" date="2023-04" db="EMBL/GenBank/DDBJ databases">
        <authorList>
            <person name="Bruccoleri R.E."/>
            <person name="Oakeley E.J."/>
            <person name="Faust A.-M."/>
            <person name="Dessus-Babus S."/>
            <person name="Altorfer M."/>
            <person name="Burckhardt D."/>
            <person name="Oertli M."/>
            <person name="Naumann U."/>
            <person name="Petersen F."/>
            <person name="Wong J."/>
        </authorList>
    </citation>
    <scope>NUCLEOTIDE SEQUENCE</scope>
    <source>
        <strain evidence="14">GSM-AAB239-AS_SAM_17_03QT</strain>
        <tissue evidence="14">Leaf</tissue>
    </source>
</reference>
<evidence type="ECO:0000256" key="4">
    <source>
        <dbReference type="ARBA" id="ARBA00022692"/>
    </source>
</evidence>
<feature type="transmembrane region" description="Helical" evidence="11">
    <location>
        <begin position="78"/>
        <end position="99"/>
    </location>
</feature>
<comment type="catalytic activity">
    <reaction evidence="10 11">
        <text>L-cysteinyl-[protein] + hexadecanoyl-CoA = S-hexadecanoyl-L-cysteinyl-[protein] + CoA</text>
        <dbReference type="Rhea" id="RHEA:36683"/>
        <dbReference type="Rhea" id="RHEA-COMP:10131"/>
        <dbReference type="Rhea" id="RHEA-COMP:11032"/>
        <dbReference type="ChEBI" id="CHEBI:29950"/>
        <dbReference type="ChEBI" id="CHEBI:57287"/>
        <dbReference type="ChEBI" id="CHEBI:57379"/>
        <dbReference type="ChEBI" id="CHEBI:74151"/>
        <dbReference type="EC" id="2.3.1.225"/>
    </reaction>
</comment>
<proteinExistence type="inferred from homology"/>
<evidence type="ECO:0000256" key="7">
    <source>
        <dbReference type="ARBA" id="ARBA00023139"/>
    </source>
</evidence>
<evidence type="ECO:0000256" key="2">
    <source>
        <dbReference type="ARBA" id="ARBA00008574"/>
    </source>
</evidence>
<feature type="region of interest" description="Disordered" evidence="12">
    <location>
        <begin position="370"/>
        <end position="420"/>
    </location>
</feature>
<keyword evidence="15" id="KW-1185">Reference proteome</keyword>
<feature type="transmembrane region" description="Helical" evidence="11">
    <location>
        <begin position="194"/>
        <end position="217"/>
    </location>
</feature>
<dbReference type="PROSITE" id="PS50216">
    <property type="entry name" value="DHHC"/>
    <property type="match status" value="1"/>
</dbReference>
<gene>
    <name evidence="14" type="ORF">M6B38_286005</name>
</gene>
<evidence type="ECO:0000256" key="11">
    <source>
        <dbReference type="RuleBase" id="RU079119"/>
    </source>
</evidence>
<dbReference type="GO" id="GO:0006612">
    <property type="term" value="P:protein targeting to membrane"/>
    <property type="evidence" value="ECO:0007669"/>
    <property type="project" value="TreeGrafter"/>
</dbReference>
<keyword evidence="5 11" id="KW-1133">Transmembrane helix</keyword>
<feature type="transmembrane region" description="Helical" evidence="11">
    <location>
        <begin position="47"/>
        <end position="66"/>
    </location>
</feature>
<comment type="domain">
    <text evidence="11">The DHHC domain is required for palmitoyltransferase activity.</text>
</comment>
<evidence type="ECO:0000256" key="10">
    <source>
        <dbReference type="ARBA" id="ARBA00048048"/>
    </source>
</evidence>
<dbReference type="Proteomes" id="UP001140949">
    <property type="component" value="Unassembled WGS sequence"/>
</dbReference>
<feature type="transmembrane region" description="Helical" evidence="11">
    <location>
        <begin position="237"/>
        <end position="262"/>
    </location>
</feature>
<evidence type="ECO:0000256" key="12">
    <source>
        <dbReference type="SAM" id="MobiDB-lite"/>
    </source>
</evidence>
<protein>
    <recommendedName>
        <fullName evidence="11">S-acyltransferase</fullName>
        <ecNumber evidence="11">2.3.1.225</ecNumber>
    </recommendedName>
    <alternativeName>
        <fullName evidence="11">Palmitoyltransferase</fullName>
    </alternativeName>
</protein>
<evidence type="ECO:0000313" key="14">
    <source>
        <dbReference type="EMBL" id="KAJ6845753.1"/>
    </source>
</evidence>
<dbReference type="PANTHER" id="PTHR22883">
    <property type="entry name" value="ZINC FINGER DHHC DOMAIN CONTAINING PROTEIN"/>
    <property type="match status" value="1"/>
</dbReference>
<comment type="similarity">
    <text evidence="2 11">Belongs to the DHHC palmitoyltransferase family.</text>
</comment>
<organism evidence="14 15">
    <name type="scientific">Iris pallida</name>
    <name type="common">Sweet iris</name>
    <dbReference type="NCBI Taxonomy" id="29817"/>
    <lineage>
        <taxon>Eukaryota</taxon>
        <taxon>Viridiplantae</taxon>
        <taxon>Streptophyta</taxon>
        <taxon>Embryophyta</taxon>
        <taxon>Tracheophyta</taxon>
        <taxon>Spermatophyta</taxon>
        <taxon>Magnoliopsida</taxon>
        <taxon>Liliopsida</taxon>
        <taxon>Asparagales</taxon>
        <taxon>Iridaceae</taxon>
        <taxon>Iridoideae</taxon>
        <taxon>Irideae</taxon>
        <taxon>Iris</taxon>
    </lineage>
</organism>
<dbReference type="EC" id="2.3.1.225" evidence="11"/>
<comment type="subcellular location">
    <subcellularLocation>
        <location evidence="1">Endomembrane system</location>
        <topology evidence="1">Multi-pass membrane protein</topology>
    </subcellularLocation>
</comment>
<accession>A0AAX6HYG9</accession>
<dbReference type="GO" id="GO:0005783">
    <property type="term" value="C:endoplasmic reticulum"/>
    <property type="evidence" value="ECO:0007669"/>
    <property type="project" value="TreeGrafter"/>
</dbReference>
<keyword evidence="8" id="KW-0449">Lipoprotein</keyword>
<evidence type="ECO:0000259" key="13">
    <source>
        <dbReference type="Pfam" id="PF01529"/>
    </source>
</evidence>
<evidence type="ECO:0000256" key="9">
    <source>
        <dbReference type="ARBA" id="ARBA00023315"/>
    </source>
</evidence>
<evidence type="ECO:0000256" key="1">
    <source>
        <dbReference type="ARBA" id="ARBA00004127"/>
    </source>
</evidence>
<keyword evidence="4 11" id="KW-0812">Transmembrane</keyword>
<keyword evidence="3 11" id="KW-0808">Transferase</keyword>
<dbReference type="PANTHER" id="PTHR22883:SF43">
    <property type="entry name" value="PALMITOYLTRANSFERASE APP"/>
    <property type="match status" value="1"/>
</dbReference>
<evidence type="ECO:0000256" key="3">
    <source>
        <dbReference type="ARBA" id="ARBA00022679"/>
    </source>
</evidence>
<comment type="caution">
    <text evidence="14">The sequence shown here is derived from an EMBL/GenBank/DDBJ whole genome shotgun (WGS) entry which is preliminary data.</text>
</comment>
<name>A0AAX6HYG9_IRIPA</name>
<dbReference type="GO" id="GO:0005794">
    <property type="term" value="C:Golgi apparatus"/>
    <property type="evidence" value="ECO:0007669"/>
    <property type="project" value="TreeGrafter"/>
</dbReference>
<evidence type="ECO:0000313" key="15">
    <source>
        <dbReference type="Proteomes" id="UP001140949"/>
    </source>
</evidence>
<keyword evidence="9 11" id="KW-0012">Acyltransferase</keyword>
<keyword evidence="7" id="KW-0564">Palmitate</keyword>
<sequence length="420" mass="46910">MYPPPMGSEPAGGAPGAPSPMVYQAWKGSNVFFLQGRFIFGPDVRSLYLTMFLIVAPVSVFCVFVARKLMDHFSHHMGISVMLVAIGFTLYDLALLLMASGRDPGIIPRNAHPPETEGYDGNIEGGAQTPQLRLPRTKDVIVNGMTVKIKYCDTCMLYRPPRCSHCSICNNCVQRFDHHCPWVGQCIGLRNYRFFYMFVFSTTLLCAYVFTFCWIYIRKVMDADDSTIWKAMTKTPASIVLLIYTFIAVWFVGGLSIFHLYLMSTNQTTYENFRYRYDRRANPYNKGLVDNFKEVFFTSIPSSMNNFRARVQREEGLESRALGGGGFMSPNMGKGVGDIELGRKAVAWDGDLGQMGMGGDLEEAGVSNEMLDDKDGRGFAGPSPDLDQGLEGRAAANPKRSSWGRRSRSGSWEMPRDALG</sequence>
<dbReference type="GO" id="GO:0019706">
    <property type="term" value="F:protein-cysteine S-palmitoyltransferase activity"/>
    <property type="evidence" value="ECO:0007669"/>
    <property type="project" value="UniProtKB-EC"/>
</dbReference>
<evidence type="ECO:0000256" key="6">
    <source>
        <dbReference type="ARBA" id="ARBA00023136"/>
    </source>
</evidence>
<dbReference type="InterPro" id="IPR001594">
    <property type="entry name" value="Palmitoyltrfase_DHHC"/>
</dbReference>
<evidence type="ECO:0000256" key="8">
    <source>
        <dbReference type="ARBA" id="ARBA00023288"/>
    </source>
</evidence>
<keyword evidence="6 11" id="KW-0472">Membrane</keyword>
<dbReference type="EMBL" id="JANAVB010005799">
    <property type="protein sequence ID" value="KAJ6845753.1"/>
    <property type="molecule type" value="Genomic_DNA"/>
</dbReference>
<reference evidence="14" key="1">
    <citation type="journal article" date="2023" name="GigaByte">
        <title>Genome assembly of the bearded iris, Iris pallida Lam.</title>
        <authorList>
            <person name="Bruccoleri R.E."/>
            <person name="Oakeley E.J."/>
            <person name="Faust A.M.E."/>
            <person name="Altorfer M."/>
            <person name="Dessus-Babus S."/>
            <person name="Burckhardt D."/>
            <person name="Oertli M."/>
            <person name="Naumann U."/>
            <person name="Petersen F."/>
            <person name="Wong J."/>
        </authorList>
    </citation>
    <scope>NUCLEOTIDE SEQUENCE</scope>
    <source>
        <strain evidence="14">GSM-AAB239-AS_SAM_17_03QT</strain>
    </source>
</reference>
<feature type="domain" description="Palmitoyltransferase DHHC" evidence="13">
    <location>
        <begin position="149"/>
        <end position="274"/>
    </location>
</feature>
<evidence type="ECO:0000256" key="5">
    <source>
        <dbReference type="ARBA" id="ARBA00022989"/>
    </source>
</evidence>
<dbReference type="InterPro" id="IPR039859">
    <property type="entry name" value="PFA4/ZDH16/20/ERF2-like"/>
</dbReference>
<dbReference type="AlphaFoldDB" id="A0AAX6HYG9"/>